<dbReference type="InterPro" id="IPR007492">
    <property type="entry name" value="LytTR_DNA-bd_dom"/>
</dbReference>
<dbReference type="Proteomes" id="UP000683246">
    <property type="component" value="Chromosome"/>
</dbReference>
<dbReference type="PROSITE" id="PS50930">
    <property type="entry name" value="HTH_LYTTR"/>
    <property type="match status" value="1"/>
</dbReference>
<dbReference type="EMBL" id="CP058649">
    <property type="protein sequence ID" value="QUI23898.1"/>
    <property type="molecule type" value="Genomic_DNA"/>
</dbReference>
<proteinExistence type="predicted"/>
<evidence type="ECO:0000313" key="2">
    <source>
        <dbReference type="EMBL" id="QUI23898.1"/>
    </source>
</evidence>
<evidence type="ECO:0000313" key="3">
    <source>
        <dbReference type="Proteomes" id="UP000683246"/>
    </source>
</evidence>
<keyword evidence="3" id="KW-1185">Reference proteome</keyword>
<dbReference type="GO" id="GO:0000156">
    <property type="term" value="F:phosphorelay response regulator activity"/>
    <property type="evidence" value="ECO:0007669"/>
    <property type="project" value="InterPro"/>
</dbReference>
<dbReference type="Gene3D" id="2.40.50.1020">
    <property type="entry name" value="LytTr DNA-binding domain"/>
    <property type="match status" value="1"/>
</dbReference>
<reference evidence="2" key="1">
    <citation type="submission" date="2020-07" db="EMBL/GenBank/DDBJ databases">
        <title>Vallitalea pronyensis genome.</title>
        <authorList>
            <person name="Postec A."/>
        </authorList>
    </citation>
    <scope>NUCLEOTIDE SEQUENCE</scope>
    <source>
        <strain evidence="2">FatNI3</strain>
    </source>
</reference>
<dbReference type="AlphaFoldDB" id="A0A8J8MM97"/>
<protein>
    <submittedName>
        <fullName evidence="2">LytTR family transcriptional regulator</fullName>
    </submittedName>
</protein>
<organism evidence="2 3">
    <name type="scientific">Vallitalea pronyensis</name>
    <dbReference type="NCBI Taxonomy" id="1348613"/>
    <lineage>
        <taxon>Bacteria</taxon>
        <taxon>Bacillati</taxon>
        <taxon>Bacillota</taxon>
        <taxon>Clostridia</taxon>
        <taxon>Lachnospirales</taxon>
        <taxon>Vallitaleaceae</taxon>
        <taxon>Vallitalea</taxon>
    </lineage>
</organism>
<feature type="domain" description="HTH LytTR-type" evidence="1">
    <location>
        <begin position="44"/>
        <end position="148"/>
    </location>
</feature>
<dbReference type="GO" id="GO:0003677">
    <property type="term" value="F:DNA binding"/>
    <property type="evidence" value="ECO:0007669"/>
    <property type="project" value="InterPro"/>
</dbReference>
<dbReference type="Pfam" id="PF04397">
    <property type="entry name" value="LytTR"/>
    <property type="match status" value="1"/>
</dbReference>
<name>A0A8J8MM97_9FIRM</name>
<dbReference type="RefSeq" id="WP_212694588.1">
    <property type="nucleotide sequence ID" value="NZ_CP058649.1"/>
</dbReference>
<accession>A0A8J8MM97</accession>
<dbReference type="InterPro" id="IPR046947">
    <property type="entry name" value="LytR-like"/>
</dbReference>
<evidence type="ECO:0000259" key="1">
    <source>
        <dbReference type="PROSITE" id="PS50930"/>
    </source>
</evidence>
<sequence length="148" mass="17693">MKFKLICSKKNEYTLRKQLENAGFDISDDADFVISEYHKPKDFLMGRIHETYEVLPLNTILYIETFGKEVIAHTQDQQYVLSEKLYQLEEQLGEQGFIRVNKSQLINIKHILEINPWFGQKYNITMKNHTEIDVNRTYYKRFKAYFGI</sequence>
<dbReference type="PANTHER" id="PTHR37299:SF4">
    <property type="entry name" value="TRANSCRIPTIONAL REGULATOR"/>
    <property type="match status" value="1"/>
</dbReference>
<dbReference type="PANTHER" id="PTHR37299">
    <property type="entry name" value="TRANSCRIPTIONAL REGULATOR-RELATED"/>
    <property type="match status" value="1"/>
</dbReference>
<dbReference type="KEGG" id="vpy:HZI73_17085"/>
<gene>
    <name evidence="2" type="ORF">HZI73_17085</name>
</gene>
<dbReference type="SMART" id="SM00850">
    <property type="entry name" value="LytTR"/>
    <property type="match status" value="1"/>
</dbReference>